<sequence length="146" mass="17033">MNHRTLALGARLPKVKRPPGTRPSEARNRSQVHLLSQKLQRMMDIERHHIISISNHDEDDIDLFRTWIDWCPKYEAVPGARGGKGLLHHVCRRCRKVCFHLLDKSDGVKQRLCLGCWVHCHDKNLLPNWYYHSPLNCNICKKTAKP</sequence>
<evidence type="ECO:0000313" key="2">
    <source>
        <dbReference type="Proteomes" id="UP000693970"/>
    </source>
</evidence>
<keyword evidence="2" id="KW-1185">Reference proteome</keyword>
<organism evidence="1 2">
    <name type="scientific">Nitzschia inconspicua</name>
    <dbReference type="NCBI Taxonomy" id="303405"/>
    <lineage>
        <taxon>Eukaryota</taxon>
        <taxon>Sar</taxon>
        <taxon>Stramenopiles</taxon>
        <taxon>Ochrophyta</taxon>
        <taxon>Bacillariophyta</taxon>
        <taxon>Bacillariophyceae</taxon>
        <taxon>Bacillariophycidae</taxon>
        <taxon>Bacillariales</taxon>
        <taxon>Bacillariaceae</taxon>
        <taxon>Nitzschia</taxon>
    </lineage>
</organism>
<dbReference type="Proteomes" id="UP000693970">
    <property type="component" value="Unassembled WGS sequence"/>
</dbReference>
<comment type="caution">
    <text evidence="1">The sequence shown here is derived from an EMBL/GenBank/DDBJ whole genome shotgun (WGS) entry which is preliminary data.</text>
</comment>
<dbReference type="EMBL" id="JAGRRH010000001">
    <property type="protein sequence ID" value="KAG7374319.1"/>
    <property type="molecule type" value="Genomic_DNA"/>
</dbReference>
<accession>A0A9K3M5M9</accession>
<dbReference type="AlphaFoldDB" id="A0A9K3M5M9"/>
<name>A0A9K3M5M9_9STRA</name>
<protein>
    <submittedName>
        <fullName evidence="1">Uncharacterized protein</fullName>
    </submittedName>
</protein>
<reference evidence="1" key="1">
    <citation type="journal article" date="2021" name="Sci. Rep.">
        <title>Diploid genomic architecture of Nitzschia inconspicua, an elite biomass production diatom.</title>
        <authorList>
            <person name="Oliver A."/>
            <person name="Podell S."/>
            <person name="Pinowska A."/>
            <person name="Traller J.C."/>
            <person name="Smith S.R."/>
            <person name="McClure R."/>
            <person name="Beliaev A."/>
            <person name="Bohutskyi P."/>
            <person name="Hill E.A."/>
            <person name="Rabines A."/>
            <person name="Zheng H."/>
            <person name="Allen L.Z."/>
            <person name="Kuo A."/>
            <person name="Grigoriev I.V."/>
            <person name="Allen A.E."/>
            <person name="Hazlebeck D."/>
            <person name="Allen E.E."/>
        </authorList>
    </citation>
    <scope>NUCLEOTIDE SEQUENCE</scope>
    <source>
        <strain evidence="1">Hildebrandi</strain>
    </source>
</reference>
<evidence type="ECO:0000313" key="1">
    <source>
        <dbReference type="EMBL" id="KAG7374319.1"/>
    </source>
</evidence>
<proteinExistence type="predicted"/>
<reference evidence="1" key="2">
    <citation type="submission" date="2021-04" db="EMBL/GenBank/DDBJ databases">
        <authorList>
            <person name="Podell S."/>
        </authorList>
    </citation>
    <scope>NUCLEOTIDE SEQUENCE</scope>
    <source>
        <strain evidence="1">Hildebrandi</strain>
    </source>
</reference>
<gene>
    <name evidence="1" type="ORF">IV203_013414</name>
</gene>
<dbReference type="OrthoDB" id="5950045at2759"/>